<dbReference type="InterPro" id="IPR013126">
    <property type="entry name" value="Hsp_70_fam"/>
</dbReference>
<evidence type="ECO:0000256" key="2">
    <source>
        <dbReference type="ARBA" id="ARBA00022840"/>
    </source>
</evidence>
<proteinExistence type="predicted"/>
<dbReference type="PROSITE" id="PS00329">
    <property type="entry name" value="HSP70_2"/>
    <property type="match status" value="1"/>
</dbReference>
<sequence>MFPLRLLRNDPVIHALSSVQNNVRTAHLPVTAKVVVGIDLGTSNSAIAAIKDGHAHIIEGVDGPVTPSCVALLQDTVLVGQAARRQAVLNPLNTFSSVKRLLGRQYTQIQGELQHASFECRPSANGGVGLWCPSRQTAWTPEQISAYILQELLWQAEQALGEAVDGAVIAVPAHFDESQRRATLEAGRLAGLTRLQVLHEPVAASIAYGLGRGTEDSLILVFDLGGGTFDVSLVECFEGCLEVLATEGDARLGGNDWDSHLMQWIMQQVPGTESRCKDPAALHRLLEAVESAKRRLSSEASTSIDLPFWEGHRSLTVDLSRQQFEEATADLRARLWPPLERMGRQAFVEWNQRPYQDKENEGSAADLLLSQEGGRFGPKARRITQVVVVGGATAMPQVQDFVGAVTGIQPQVTVDPALCVALGAAMYGGALEGALTGGFELADGAYSWILHDRVSGLHAQ</sequence>
<dbReference type="Pfam" id="PF00012">
    <property type="entry name" value="HSP70"/>
    <property type="match status" value="2"/>
</dbReference>
<evidence type="ECO:0000313" key="3">
    <source>
        <dbReference type="EMBL" id="KAK9908718.1"/>
    </source>
</evidence>
<dbReference type="SUPFAM" id="SSF53067">
    <property type="entry name" value="Actin-like ATPase domain"/>
    <property type="match status" value="2"/>
</dbReference>
<dbReference type="PROSITE" id="PS01036">
    <property type="entry name" value="HSP70_3"/>
    <property type="match status" value="1"/>
</dbReference>
<accession>A0ABR2YNV9</accession>
<dbReference type="InterPro" id="IPR018181">
    <property type="entry name" value="Heat_shock_70_CS"/>
</dbReference>
<dbReference type="PROSITE" id="PS00297">
    <property type="entry name" value="HSP70_1"/>
    <property type="match status" value="1"/>
</dbReference>
<dbReference type="Gene3D" id="3.30.420.40">
    <property type="match status" value="2"/>
</dbReference>
<dbReference type="Proteomes" id="UP001491310">
    <property type="component" value="Unassembled WGS sequence"/>
</dbReference>
<dbReference type="InterPro" id="IPR043129">
    <property type="entry name" value="ATPase_NBD"/>
</dbReference>
<dbReference type="Gene3D" id="3.90.640.10">
    <property type="entry name" value="Actin, Chain A, domain 4"/>
    <property type="match status" value="1"/>
</dbReference>
<reference evidence="3 4" key="1">
    <citation type="journal article" date="2024" name="Nat. Commun.">
        <title>Phylogenomics reveals the evolutionary origins of lichenization in chlorophyte algae.</title>
        <authorList>
            <person name="Puginier C."/>
            <person name="Libourel C."/>
            <person name="Otte J."/>
            <person name="Skaloud P."/>
            <person name="Haon M."/>
            <person name="Grisel S."/>
            <person name="Petersen M."/>
            <person name="Berrin J.G."/>
            <person name="Delaux P.M."/>
            <person name="Dal Grande F."/>
            <person name="Keller J."/>
        </authorList>
    </citation>
    <scope>NUCLEOTIDE SEQUENCE [LARGE SCALE GENOMIC DNA]</scope>
    <source>
        <strain evidence="3 4">SAG 216-7</strain>
    </source>
</reference>
<keyword evidence="2" id="KW-0067">ATP-binding</keyword>
<dbReference type="PRINTS" id="PR00301">
    <property type="entry name" value="HEATSHOCK70"/>
</dbReference>
<evidence type="ECO:0000313" key="4">
    <source>
        <dbReference type="Proteomes" id="UP001491310"/>
    </source>
</evidence>
<gene>
    <name evidence="3" type="ORF">WJX75_001919</name>
</gene>
<organism evidence="3 4">
    <name type="scientific">Coccomyxa subellipsoidea</name>
    <dbReference type="NCBI Taxonomy" id="248742"/>
    <lineage>
        <taxon>Eukaryota</taxon>
        <taxon>Viridiplantae</taxon>
        <taxon>Chlorophyta</taxon>
        <taxon>core chlorophytes</taxon>
        <taxon>Trebouxiophyceae</taxon>
        <taxon>Trebouxiophyceae incertae sedis</taxon>
        <taxon>Coccomyxaceae</taxon>
        <taxon>Coccomyxa</taxon>
    </lineage>
</organism>
<protein>
    <submittedName>
        <fullName evidence="3">Uncharacterized protein</fullName>
    </submittedName>
</protein>
<name>A0ABR2YNV9_9CHLO</name>
<dbReference type="EMBL" id="JALJOT010000007">
    <property type="protein sequence ID" value="KAK9908718.1"/>
    <property type="molecule type" value="Genomic_DNA"/>
</dbReference>
<keyword evidence="1" id="KW-0547">Nucleotide-binding</keyword>
<keyword evidence="4" id="KW-1185">Reference proteome</keyword>
<comment type="caution">
    <text evidence="3">The sequence shown here is derived from an EMBL/GenBank/DDBJ whole genome shotgun (WGS) entry which is preliminary data.</text>
</comment>
<dbReference type="PANTHER" id="PTHR19375">
    <property type="entry name" value="HEAT SHOCK PROTEIN 70KDA"/>
    <property type="match status" value="1"/>
</dbReference>
<evidence type="ECO:0000256" key="1">
    <source>
        <dbReference type="ARBA" id="ARBA00022741"/>
    </source>
</evidence>